<evidence type="ECO:0000256" key="8">
    <source>
        <dbReference type="SAM" id="Coils"/>
    </source>
</evidence>
<keyword evidence="6" id="KW-0472">Membrane</keyword>
<reference evidence="9 10" key="2">
    <citation type="journal article" date="2015" name="Biomed. Res. Int.">
        <title>Effects of Arsenite Resistance on the Growth and Functional Gene Expression of Leptospirillum ferriphilum and Acidithiobacillus thiooxidans in Pure Culture and Coculture.</title>
        <authorList>
            <person name="Jiang H."/>
            <person name="Liang Y."/>
            <person name="Yin H."/>
            <person name="Xiao Y."/>
            <person name="Guo X."/>
            <person name="Xu Y."/>
            <person name="Hu Q."/>
            <person name="Liu H."/>
            <person name="Liu X."/>
        </authorList>
    </citation>
    <scope>NUCLEOTIDE SEQUENCE [LARGE SCALE GENOMIC DNA]</scope>
    <source>
        <strain evidence="9 10">YSK</strain>
    </source>
</reference>
<keyword evidence="4" id="KW-1134">Transmembrane beta strand</keyword>
<dbReference type="Pfam" id="PF02321">
    <property type="entry name" value="OEP"/>
    <property type="match status" value="1"/>
</dbReference>
<evidence type="ECO:0000256" key="3">
    <source>
        <dbReference type="ARBA" id="ARBA00022448"/>
    </source>
</evidence>
<keyword evidence="3" id="KW-0813">Transport</keyword>
<proteinExistence type="inferred from homology"/>
<dbReference type="PANTHER" id="PTHR30026">
    <property type="entry name" value="OUTER MEMBRANE PROTEIN TOLC"/>
    <property type="match status" value="1"/>
</dbReference>
<evidence type="ECO:0000256" key="2">
    <source>
        <dbReference type="ARBA" id="ARBA00007613"/>
    </source>
</evidence>
<evidence type="ECO:0000256" key="5">
    <source>
        <dbReference type="ARBA" id="ARBA00022692"/>
    </source>
</evidence>
<accession>A0A059XS21</accession>
<dbReference type="GO" id="GO:0015562">
    <property type="term" value="F:efflux transmembrane transporter activity"/>
    <property type="evidence" value="ECO:0007669"/>
    <property type="project" value="InterPro"/>
</dbReference>
<evidence type="ECO:0000313" key="10">
    <source>
        <dbReference type="Proteomes" id="UP000027059"/>
    </source>
</evidence>
<dbReference type="InterPro" id="IPR003423">
    <property type="entry name" value="OMP_efflux"/>
</dbReference>
<evidence type="ECO:0000256" key="7">
    <source>
        <dbReference type="ARBA" id="ARBA00023237"/>
    </source>
</evidence>
<dbReference type="Proteomes" id="UP000027059">
    <property type="component" value="Chromosome"/>
</dbReference>
<evidence type="ECO:0000256" key="4">
    <source>
        <dbReference type="ARBA" id="ARBA00022452"/>
    </source>
</evidence>
<dbReference type="Gene3D" id="1.20.1600.10">
    <property type="entry name" value="Outer membrane efflux proteins (OEP)"/>
    <property type="match status" value="1"/>
</dbReference>
<dbReference type="EMBL" id="CP007243">
    <property type="protein sequence ID" value="AIA29815.1"/>
    <property type="molecule type" value="Genomic_DNA"/>
</dbReference>
<gene>
    <name evidence="9" type="ORF">Y981_00185</name>
</gene>
<keyword evidence="10" id="KW-1185">Reference proteome</keyword>
<name>A0A059XS21_9BACT</name>
<dbReference type="KEGG" id="lfp:Y981_00185"/>
<dbReference type="OrthoDB" id="5607838at2"/>
<sequence>MSFFGVLISGRRGSAGPSPGFPSTGTVHRLIVHFSAGLLVVASVLRVGPYAEELPPLWAGTGDISGTSSHTVHPARQVLTLDQAIGLGLSGNPEIGKERADLARAAAFSIRAGELADPKIVIGEQYFPINLGMGESALTMTTAGVRQSFPPWGQRSLIHQSAGLEKNASLWKLEDRKALLVRDIRIAWVEMIRIHRTETFLRSIGQLWEKAFQSALVRYRQGTGSESDVLLSQFQKDEIGDRLESLSLQKEEHLHLLMRLMHFSRPFRISPEEPRFPVLPSDVLLLDRLKDHPALQSLDAKVAAQERRVRASEKDKIPAVTVEGDYSYFMGPNLITSTPNLFSVLLTFNLPVRPGERQDPKIAEEEHKLEALEDDREAIRQRLIEKVRDAEGAYRHLLRRRDLFDRILLPEAKKNVEAALAAYGTGILGMDRVLRAMEKLENVGIQEFSIRTDILKSEARLSYLAGVLPGGNHEP</sequence>
<evidence type="ECO:0000313" key="9">
    <source>
        <dbReference type="EMBL" id="AIA29815.1"/>
    </source>
</evidence>
<dbReference type="GO" id="GO:0009279">
    <property type="term" value="C:cell outer membrane"/>
    <property type="evidence" value="ECO:0007669"/>
    <property type="project" value="UniProtKB-SubCell"/>
</dbReference>
<evidence type="ECO:0000256" key="6">
    <source>
        <dbReference type="ARBA" id="ARBA00023136"/>
    </source>
</evidence>
<comment type="similarity">
    <text evidence="2">Belongs to the outer membrane factor (OMF) (TC 1.B.17) family.</text>
</comment>
<comment type="subcellular location">
    <subcellularLocation>
        <location evidence="1">Cell outer membrane</location>
    </subcellularLocation>
</comment>
<protein>
    <submittedName>
        <fullName evidence="9">Transporter</fullName>
    </submittedName>
</protein>
<evidence type="ECO:0000256" key="1">
    <source>
        <dbReference type="ARBA" id="ARBA00004442"/>
    </source>
</evidence>
<dbReference type="InterPro" id="IPR051906">
    <property type="entry name" value="TolC-like"/>
</dbReference>
<feature type="coiled-coil region" evidence="8">
    <location>
        <begin position="362"/>
        <end position="400"/>
    </location>
</feature>
<organism evidence="9 10">
    <name type="scientific">Leptospirillum ferriphilum YSK</name>
    <dbReference type="NCBI Taxonomy" id="1441628"/>
    <lineage>
        <taxon>Bacteria</taxon>
        <taxon>Pseudomonadati</taxon>
        <taxon>Nitrospirota</taxon>
        <taxon>Nitrospiria</taxon>
        <taxon>Nitrospirales</taxon>
        <taxon>Nitrospiraceae</taxon>
        <taxon>Leptospirillum</taxon>
    </lineage>
</organism>
<dbReference type="AlphaFoldDB" id="A0A059XS21"/>
<dbReference type="GO" id="GO:1990281">
    <property type="term" value="C:efflux pump complex"/>
    <property type="evidence" value="ECO:0007669"/>
    <property type="project" value="TreeGrafter"/>
</dbReference>
<dbReference type="GO" id="GO:0015288">
    <property type="term" value="F:porin activity"/>
    <property type="evidence" value="ECO:0007669"/>
    <property type="project" value="TreeGrafter"/>
</dbReference>
<dbReference type="SUPFAM" id="SSF56954">
    <property type="entry name" value="Outer membrane efflux proteins (OEP)"/>
    <property type="match status" value="1"/>
</dbReference>
<dbReference type="HOGENOM" id="CLU_012817_15_1_0"/>
<reference evidence="10" key="1">
    <citation type="submission" date="2014-02" db="EMBL/GenBank/DDBJ databases">
        <title>Complete genome sequence and comparative genomic analysis of the nitrogen-fixing bacterium Leptospirillum ferriphilum YSK.</title>
        <authorList>
            <person name="Guo X."/>
            <person name="Yin H."/>
            <person name="Liang Y."/>
            <person name="Hu Q."/>
            <person name="Ma L."/>
            <person name="Xiao Y."/>
            <person name="Zhang X."/>
            <person name="Qiu G."/>
            <person name="Liu X."/>
        </authorList>
    </citation>
    <scope>NUCLEOTIDE SEQUENCE [LARGE SCALE GENOMIC DNA]</scope>
    <source>
        <strain evidence="10">YSK</strain>
    </source>
</reference>
<keyword evidence="7" id="KW-0998">Cell outer membrane</keyword>
<dbReference type="RefSeq" id="WP_038504172.1">
    <property type="nucleotide sequence ID" value="NZ_CP007243.1"/>
</dbReference>
<keyword evidence="5" id="KW-0812">Transmembrane</keyword>
<dbReference type="PANTHER" id="PTHR30026:SF20">
    <property type="entry name" value="OUTER MEMBRANE PROTEIN TOLC"/>
    <property type="match status" value="1"/>
</dbReference>
<keyword evidence="8" id="KW-0175">Coiled coil</keyword>